<dbReference type="InterPro" id="IPR002347">
    <property type="entry name" value="SDR_fam"/>
</dbReference>
<keyword evidence="2" id="KW-0560">Oxidoreductase</keyword>
<accession>A0A543C213</accession>
<reference evidence="3 4" key="1">
    <citation type="submission" date="2019-06" db="EMBL/GenBank/DDBJ databases">
        <title>Sequencing the genomes of 1000 actinobacteria strains.</title>
        <authorList>
            <person name="Klenk H.-P."/>
        </authorList>
    </citation>
    <scope>NUCLEOTIDE SEQUENCE [LARGE SCALE GENOMIC DNA]</scope>
    <source>
        <strain evidence="3 4">DSM 45301</strain>
    </source>
</reference>
<dbReference type="Proteomes" id="UP000315677">
    <property type="component" value="Unassembled WGS sequence"/>
</dbReference>
<dbReference type="RefSeq" id="WP_246107160.1">
    <property type="nucleotide sequence ID" value="NZ_VFPA01000010.1"/>
</dbReference>
<evidence type="ECO:0000256" key="2">
    <source>
        <dbReference type="ARBA" id="ARBA00023002"/>
    </source>
</evidence>
<dbReference type="Gene3D" id="3.40.50.720">
    <property type="entry name" value="NAD(P)-binding Rossmann-like Domain"/>
    <property type="match status" value="1"/>
</dbReference>
<dbReference type="CDD" id="cd05233">
    <property type="entry name" value="SDR_c"/>
    <property type="match status" value="1"/>
</dbReference>
<dbReference type="FunFam" id="3.40.50.720:FF:000084">
    <property type="entry name" value="Short-chain dehydrogenase reductase"/>
    <property type="match status" value="1"/>
</dbReference>
<evidence type="ECO:0000313" key="4">
    <source>
        <dbReference type="Proteomes" id="UP000315677"/>
    </source>
</evidence>
<evidence type="ECO:0000256" key="1">
    <source>
        <dbReference type="ARBA" id="ARBA00006484"/>
    </source>
</evidence>
<evidence type="ECO:0000313" key="3">
    <source>
        <dbReference type="EMBL" id="TQL91086.1"/>
    </source>
</evidence>
<comment type="similarity">
    <text evidence="1">Belongs to the short-chain dehydrogenases/reductases (SDR) family.</text>
</comment>
<dbReference type="PRINTS" id="PR00081">
    <property type="entry name" value="GDHRDH"/>
</dbReference>
<keyword evidence="4" id="KW-1185">Reference proteome</keyword>
<sequence>MIGNLSGRVAIVFGAGSGTDGMSNGQAATMTYARAGARVVAVDLSQDAVRRTVESVAEEGGDALAVTADATDSRSVAAAVQAALSSYGRIDVLHNNVGVTTLGGPVDLDYEDWKRAFAINVDTVFLTAKHVLPTMLEQRRGAIVNVSSVAALRDVGYPYPAYMASKAAVNQVTVSLALTHAADGIRANAVAPGFMDTPLVRRQLAGQAESIDELLATRHRASPTGRMGTCWDVANAALFLASDEATYVNGVCLPVDGGLAMRCG</sequence>
<dbReference type="NCBIfam" id="NF005559">
    <property type="entry name" value="PRK07231.1"/>
    <property type="match status" value="1"/>
</dbReference>
<dbReference type="EMBL" id="VFPA01000010">
    <property type="protein sequence ID" value="TQL91086.1"/>
    <property type="molecule type" value="Genomic_DNA"/>
</dbReference>
<dbReference type="InterPro" id="IPR051122">
    <property type="entry name" value="SDR_DHRS6-like"/>
</dbReference>
<dbReference type="PANTHER" id="PTHR43477:SF1">
    <property type="entry name" value="DIHYDROANTICAPSIN 7-DEHYDROGENASE"/>
    <property type="match status" value="1"/>
</dbReference>
<protein>
    <submittedName>
        <fullName evidence="3">NAD(P)-dependent dehydrogenase (Short-subunit alcohol dehydrogenase family)</fullName>
    </submittedName>
</protein>
<dbReference type="SUPFAM" id="SSF51735">
    <property type="entry name" value="NAD(P)-binding Rossmann-fold domains"/>
    <property type="match status" value="1"/>
</dbReference>
<dbReference type="PANTHER" id="PTHR43477">
    <property type="entry name" value="DIHYDROANTICAPSIN 7-DEHYDROGENASE"/>
    <property type="match status" value="1"/>
</dbReference>
<dbReference type="Pfam" id="PF13561">
    <property type="entry name" value="adh_short_C2"/>
    <property type="match status" value="1"/>
</dbReference>
<dbReference type="InterPro" id="IPR036291">
    <property type="entry name" value="NAD(P)-bd_dom_sf"/>
</dbReference>
<dbReference type="AlphaFoldDB" id="A0A543C213"/>
<gene>
    <name evidence="3" type="ORF">FB558_8634</name>
</gene>
<dbReference type="GO" id="GO:0016491">
    <property type="term" value="F:oxidoreductase activity"/>
    <property type="evidence" value="ECO:0007669"/>
    <property type="project" value="UniProtKB-KW"/>
</dbReference>
<comment type="caution">
    <text evidence="3">The sequence shown here is derived from an EMBL/GenBank/DDBJ whole genome shotgun (WGS) entry which is preliminary data.</text>
</comment>
<dbReference type="PRINTS" id="PR00080">
    <property type="entry name" value="SDRFAMILY"/>
</dbReference>
<organism evidence="3 4">
    <name type="scientific">Pseudonocardia kunmingensis</name>
    <dbReference type="NCBI Taxonomy" id="630975"/>
    <lineage>
        <taxon>Bacteria</taxon>
        <taxon>Bacillati</taxon>
        <taxon>Actinomycetota</taxon>
        <taxon>Actinomycetes</taxon>
        <taxon>Pseudonocardiales</taxon>
        <taxon>Pseudonocardiaceae</taxon>
        <taxon>Pseudonocardia</taxon>
    </lineage>
</organism>
<proteinExistence type="inferred from homology"/>
<name>A0A543C213_9PSEU</name>